<gene>
    <name evidence="1" type="ORF">CORC01_07674</name>
</gene>
<dbReference type="Proteomes" id="UP000176998">
    <property type="component" value="Unassembled WGS sequence"/>
</dbReference>
<evidence type="ECO:0000313" key="2">
    <source>
        <dbReference type="Proteomes" id="UP000176998"/>
    </source>
</evidence>
<dbReference type="EMBL" id="MJBS01000062">
    <property type="protein sequence ID" value="OHE97065.1"/>
    <property type="molecule type" value="Genomic_DNA"/>
</dbReference>
<evidence type="ECO:0000313" key="1">
    <source>
        <dbReference type="EMBL" id="OHE97065.1"/>
    </source>
</evidence>
<dbReference type="RefSeq" id="XP_022474221.1">
    <property type="nucleotide sequence ID" value="XM_022619309.1"/>
</dbReference>
<name>A0A1G4B720_9PEZI</name>
<proteinExistence type="predicted"/>
<dbReference type="AlphaFoldDB" id="A0A1G4B720"/>
<organism evidence="1 2">
    <name type="scientific">Colletotrichum orchidophilum</name>
    <dbReference type="NCBI Taxonomy" id="1209926"/>
    <lineage>
        <taxon>Eukaryota</taxon>
        <taxon>Fungi</taxon>
        <taxon>Dikarya</taxon>
        <taxon>Ascomycota</taxon>
        <taxon>Pezizomycotina</taxon>
        <taxon>Sordariomycetes</taxon>
        <taxon>Hypocreomycetidae</taxon>
        <taxon>Glomerellales</taxon>
        <taxon>Glomerellaceae</taxon>
        <taxon>Colletotrichum</taxon>
    </lineage>
</organism>
<protein>
    <submittedName>
        <fullName evidence="1">Uncharacterized protein</fullName>
    </submittedName>
</protein>
<keyword evidence="2" id="KW-1185">Reference proteome</keyword>
<accession>A0A1G4B720</accession>
<dbReference type="GeneID" id="34560819"/>
<reference evidence="1 2" key="1">
    <citation type="submission" date="2016-09" db="EMBL/GenBank/DDBJ databases">
        <authorList>
            <person name="Capua I."/>
            <person name="De Benedictis P."/>
            <person name="Joannis T."/>
            <person name="Lombin L.H."/>
            <person name="Cattoli G."/>
        </authorList>
    </citation>
    <scope>NUCLEOTIDE SEQUENCE [LARGE SCALE GENOMIC DNA]</scope>
    <source>
        <strain evidence="1 2">IMI 309357</strain>
    </source>
</reference>
<sequence>MPWLLWSLIFPPRPDLSADACGCCAPILQYSRLRVLVFCLKLLGLMSRLVGWIGLYSGRNKTTGSSIASPFAFASRPISTSASHDLVVKCLFFLHGSLGRRPLPCVVGDESRTVNC</sequence>
<comment type="caution">
    <text evidence="1">The sequence shown here is derived from an EMBL/GenBank/DDBJ whole genome shotgun (WGS) entry which is preliminary data.</text>
</comment>